<dbReference type="SMART" id="SM00418">
    <property type="entry name" value="HTH_ARSR"/>
    <property type="match status" value="1"/>
</dbReference>
<dbReference type="InterPro" id="IPR036388">
    <property type="entry name" value="WH-like_DNA-bd_sf"/>
</dbReference>
<dbReference type="Proteomes" id="UP000049983">
    <property type="component" value="Unassembled WGS sequence"/>
</dbReference>
<name>A0A0M6ZUJ1_9HYPH</name>
<evidence type="ECO:0000256" key="3">
    <source>
        <dbReference type="ARBA" id="ARBA00023163"/>
    </source>
</evidence>
<sequence length="106" mass="12257">MSNREDQVKALANETRIEVLRLLDRPMEHFAHQESADPVETGVCVQMLAEHFGISQPTMSRHIELLKRAGFIRAQRKQKWTYCSRDETALADYANWLKSSLNIRTA</sequence>
<dbReference type="OrthoDB" id="9790747at2"/>
<protein>
    <submittedName>
        <fullName evidence="5">Transcriptional repressor SdpR</fullName>
    </submittedName>
</protein>
<dbReference type="InterPro" id="IPR051081">
    <property type="entry name" value="HTH_MetalResp_TranReg"/>
</dbReference>
<evidence type="ECO:0000259" key="4">
    <source>
        <dbReference type="PROSITE" id="PS50987"/>
    </source>
</evidence>
<dbReference type="AlphaFoldDB" id="A0A0M6ZUJ1"/>
<dbReference type="InterPro" id="IPR036390">
    <property type="entry name" value="WH_DNA-bd_sf"/>
</dbReference>
<dbReference type="InterPro" id="IPR001845">
    <property type="entry name" value="HTH_ArsR_DNA-bd_dom"/>
</dbReference>
<dbReference type="GO" id="GO:0003677">
    <property type="term" value="F:DNA binding"/>
    <property type="evidence" value="ECO:0007669"/>
    <property type="project" value="UniProtKB-KW"/>
</dbReference>
<feature type="domain" description="HTH arsR-type" evidence="4">
    <location>
        <begin position="1"/>
        <end position="106"/>
    </location>
</feature>
<dbReference type="Pfam" id="PF12840">
    <property type="entry name" value="HTH_20"/>
    <property type="match status" value="1"/>
</dbReference>
<accession>A0A0M6ZUJ1</accession>
<keyword evidence="2" id="KW-0238">DNA-binding</keyword>
<dbReference type="InterPro" id="IPR011991">
    <property type="entry name" value="ArsR-like_HTH"/>
</dbReference>
<dbReference type="PROSITE" id="PS50987">
    <property type="entry name" value="HTH_ARSR_2"/>
    <property type="match status" value="1"/>
</dbReference>
<evidence type="ECO:0000313" key="6">
    <source>
        <dbReference type="Proteomes" id="UP000049983"/>
    </source>
</evidence>
<reference evidence="6" key="1">
    <citation type="submission" date="2015-07" db="EMBL/GenBank/DDBJ databases">
        <authorList>
            <person name="Rodrigo-Torres Lidia"/>
            <person name="Arahal R.David."/>
        </authorList>
    </citation>
    <scope>NUCLEOTIDE SEQUENCE [LARGE SCALE GENOMIC DNA]</scope>
    <source>
        <strain evidence="6">CECT 5096</strain>
    </source>
</reference>
<dbReference type="SUPFAM" id="SSF46785">
    <property type="entry name" value="Winged helix' DNA-binding domain"/>
    <property type="match status" value="1"/>
</dbReference>
<evidence type="ECO:0000256" key="2">
    <source>
        <dbReference type="ARBA" id="ARBA00023125"/>
    </source>
</evidence>
<organism evidence="5 6">
    <name type="scientific">Roseibium album</name>
    <dbReference type="NCBI Taxonomy" id="311410"/>
    <lineage>
        <taxon>Bacteria</taxon>
        <taxon>Pseudomonadati</taxon>
        <taxon>Pseudomonadota</taxon>
        <taxon>Alphaproteobacteria</taxon>
        <taxon>Hyphomicrobiales</taxon>
        <taxon>Stappiaceae</taxon>
        <taxon>Roseibium</taxon>
    </lineage>
</organism>
<gene>
    <name evidence="5" type="primary">sdpR_1</name>
    <name evidence="5" type="ORF">LA5096_01108</name>
</gene>
<dbReference type="PANTHER" id="PTHR33154">
    <property type="entry name" value="TRANSCRIPTIONAL REGULATOR, ARSR FAMILY"/>
    <property type="match status" value="1"/>
</dbReference>
<keyword evidence="3" id="KW-0804">Transcription</keyword>
<dbReference type="PANTHER" id="PTHR33154:SF32">
    <property type="entry name" value="TRANSCRIPTIONAL REGULATORY PROTEIN"/>
    <property type="match status" value="1"/>
</dbReference>
<dbReference type="CDD" id="cd00090">
    <property type="entry name" value="HTH_ARSR"/>
    <property type="match status" value="1"/>
</dbReference>
<dbReference type="GO" id="GO:0003700">
    <property type="term" value="F:DNA-binding transcription factor activity"/>
    <property type="evidence" value="ECO:0007669"/>
    <property type="project" value="InterPro"/>
</dbReference>
<keyword evidence="1" id="KW-0805">Transcription regulation</keyword>
<keyword evidence="6" id="KW-1185">Reference proteome</keyword>
<evidence type="ECO:0000256" key="1">
    <source>
        <dbReference type="ARBA" id="ARBA00023015"/>
    </source>
</evidence>
<proteinExistence type="predicted"/>
<dbReference type="Gene3D" id="1.10.10.10">
    <property type="entry name" value="Winged helix-like DNA-binding domain superfamily/Winged helix DNA-binding domain"/>
    <property type="match status" value="1"/>
</dbReference>
<dbReference type="EMBL" id="CXWC01000002">
    <property type="protein sequence ID" value="CTQ66459.1"/>
    <property type="molecule type" value="Genomic_DNA"/>
</dbReference>
<evidence type="ECO:0000313" key="5">
    <source>
        <dbReference type="EMBL" id="CTQ66459.1"/>
    </source>
</evidence>